<comment type="similarity">
    <text evidence="2 6">Belongs to the peptidase S26 family.</text>
</comment>
<dbReference type="NCBIfam" id="TIGR02227">
    <property type="entry name" value="sigpep_I_bact"/>
    <property type="match status" value="1"/>
</dbReference>
<evidence type="ECO:0000256" key="6">
    <source>
        <dbReference type="RuleBase" id="RU362042"/>
    </source>
</evidence>
<accession>A0ABW3K9H6</accession>
<dbReference type="InterPro" id="IPR019533">
    <property type="entry name" value="Peptidase_S26"/>
</dbReference>
<sequence>MLLEKVEDIAVPKDTLRTVLWRSVRTILYTVLAIYILSIFIIGNFKVTGPSMEGTLLEGDRVLVSKLHYGARIPRILQLPWIDHSAPLLEYLNLRLYSSPILPYLRTGGLSSLKRGDIAVFNLPMQGDAYEINEVINKRIVALPGDVIVLKDGIFYCNDQREEINRVSFRHDLRTRKKLDAAEAKQWGIYDFRNQVRLLENPFIKDYFQYEIYTTATRAKTIERDANALKVTRRESDTFSDFNAYPHWLPLHWNKDNFGKITIPRKGMTLKMDANHLALYLPVIKDLEGNNRVEAREGILYIDDKPVKEYQFKKDYYFALGDNRDKSMDSRHWGFIPENHIIGKVVLIYFSKDIYRNEIRWNRIFQSPQ</sequence>
<dbReference type="EMBL" id="JBHTKA010000013">
    <property type="protein sequence ID" value="MFD1002677.1"/>
    <property type="molecule type" value="Genomic_DNA"/>
</dbReference>
<dbReference type="SUPFAM" id="SSF51306">
    <property type="entry name" value="LexA/Signal peptidase"/>
    <property type="match status" value="1"/>
</dbReference>
<gene>
    <name evidence="8" type="primary">lepB</name>
    <name evidence="8" type="ORF">ACFQ21_25355</name>
</gene>
<comment type="subcellular location">
    <subcellularLocation>
        <location evidence="6">Membrane</location>
        <topology evidence="6">Single-pass type II membrane protein</topology>
    </subcellularLocation>
</comment>
<comment type="caution">
    <text evidence="8">The sequence shown here is derived from an EMBL/GenBank/DDBJ whole genome shotgun (WGS) entry which is preliminary data.</text>
</comment>
<feature type="domain" description="Peptidase S26" evidence="7">
    <location>
        <begin position="21"/>
        <end position="167"/>
    </location>
</feature>
<dbReference type="Proteomes" id="UP001597112">
    <property type="component" value="Unassembled WGS sequence"/>
</dbReference>
<keyword evidence="6" id="KW-0472">Membrane</keyword>
<dbReference type="PRINTS" id="PR00727">
    <property type="entry name" value="LEADERPTASE"/>
</dbReference>
<name>A0ABW3K9H6_9BACT</name>
<evidence type="ECO:0000256" key="1">
    <source>
        <dbReference type="ARBA" id="ARBA00000677"/>
    </source>
</evidence>
<keyword evidence="6" id="KW-0812">Transmembrane</keyword>
<dbReference type="GO" id="GO:0009003">
    <property type="term" value="F:signal peptidase activity"/>
    <property type="evidence" value="ECO:0007669"/>
    <property type="project" value="UniProtKB-EC"/>
</dbReference>
<feature type="domain" description="Peptidase S26" evidence="7">
    <location>
        <begin position="313"/>
        <end position="350"/>
    </location>
</feature>
<evidence type="ECO:0000256" key="3">
    <source>
        <dbReference type="ARBA" id="ARBA00013208"/>
    </source>
</evidence>
<keyword evidence="6" id="KW-1133">Transmembrane helix</keyword>
<organism evidence="8 9">
    <name type="scientific">Ohtaekwangia kribbensis</name>
    <dbReference type="NCBI Taxonomy" id="688913"/>
    <lineage>
        <taxon>Bacteria</taxon>
        <taxon>Pseudomonadati</taxon>
        <taxon>Bacteroidota</taxon>
        <taxon>Cytophagia</taxon>
        <taxon>Cytophagales</taxon>
        <taxon>Fulvivirgaceae</taxon>
        <taxon>Ohtaekwangia</taxon>
    </lineage>
</organism>
<dbReference type="Gene3D" id="2.10.109.10">
    <property type="entry name" value="Umud Fragment, subunit A"/>
    <property type="match status" value="1"/>
</dbReference>
<dbReference type="PROSITE" id="PS00760">
    <property type="entry name" value="SPASE_I_2"/>
    <property type="match status" value="1"/>
</dbReference>
<evidence type="ECO:0000313" key="9">
    <source>
        <dbReference type="Proteomes" id="UP001597112"/>
    </source>
</evidence>
<dbReference type="InterPro" id="IPR036286">
    <property type="entry name" value="LexA/Signal_pep-like_sf"/>
</dbReference>
<dbReference type="EC" id="3.4.21.89" evidence="3 6"/>
<keyword evidence="6" id="KW-0645">Protease</keyword>
<feature type="transmembrane region" description="Helical" evidence="6">
    <location>
        <begin position="26"/>
        <end position="45"/>
    </location>
</feature>
<dbReference type="PANTHER" id="PTHR43390:SF1">
    <property type="entry name" value="CHLOROPLAST PROCESSING PEPTIDASE"/>
    <property type="match status" value="1"/>
</dbReference>
<dbReference type="InterPro" id="IPR000223">
    <property type="entry name" value="Pept_S26A_signal_pept_1"/>
</dbReference>
<comment type="catalytic activity">
    <reaction evidence="1 6">
        <text>Cleavage of hydrophobic, N-terminal signal or leader sequences from secreted and periplasmic proteins.</text>
        <dbReference type="EC" id="3.4.21.89"/>
    </reaction>
</comment>
<evidence type="ECO:0000313" key="8">
    <source>
        <dbReference type="EMBL" id="MFD1002677.1"/>
    </source>
</evidence>
<protein>
    <recommendedName>
        <fullName evidence="4 6">Signal peptidase I</fullName>
        <ecNumber evidence="3 6">3.4.21.89</ecNumber>
    </recommendedName>
</protein>
<evidence type="ECO:0000256" key="5">
    <source>
        <dbReference type="ARBA" id="ARBA00022801"/>
    </source>
</evidence>
<dbReference type="RefSeq" id="WP_377584169.1">
    <property type="nucleotide sequence ID" value="NZ_JBHTKA010000013.1"/>
</dbReference>
<keyword evidence="9" id="KW-1185">Reference proteome</keyword>
<evidence type="ECO:0000256" key="4">
    <source>
        <dbReference type="ARBA" id="ARBA00019232"/>
    </source>
</evidence>
<keyword evidence="5 6" id="KW-0378">Hydrolase</keyword>
<dbReference type="PANTHER" id="PTHR43390">
    <property type="entry name" value="SIGNAL PEPTIDASE I"/>
    <property type="match status" value="1"/>
</dbReference>
<proteinExistence type="inferred from homology"/>
<evidence type="ECO:0000259" key="7">
    <source>
        <dbReference type="Pfam" id="PF10502"/>
    </source>
</evidence>
<reference evidence="9" key="1">
    <citation type="journal article" date="2019" name="Int. J. Syst. Evol. Microbiol.">
        <title>The Global Catalogue of Microorganisms (GCM) 10K type strain sequencing project: providing services to taxonomists for standard genome sequencing and annotation.</title>
        <authorList>
            <consortium name="The Broad Institute Genomics Platform"/>
            <consortium name="The Broad Institute Genome Sequencing Center for Infectious Disease"/>
            <person name="Wu L."/>
            <person name="Ma J."/>
        </authorList>
    </citation>
    <scope>NUCLEOTIDE SEQUENCE [LARGE SCALE GENOMIC DNA]</scope>
    <source>
        <strain evidence="9">CCUG 58938</strain>
    </source>
</reference>
<dbReference type="Pfam" id="PF10502">
    <property type="entry name" value="Peptidase_S26"/>
    <property type="match status" value="2"/>
</dbReference>
<dbReference type="CDD" id="cd06530">
    <property type="entry name" value="S26_SPase_I"/>
    <property type="match status" value="2"/>
</dbReference>
<dbReference type="InterPro" id="IPR019757">
    <property type="entry name" value="Pept_S26A_signal_pept_1_Lys-AS"/>
</dbReference>
<evidence type="ECO:0000256" key="2">
    <source>
        <dbReference type="ARBA" id="ARBA00009370"/>
    </source>
</evidence>